<evidence type="ECO:0000256" key="7">
    <source>
        <dbReference type="ARBA" id="ARBA00023242"/>
    </source>
</evidence>
<evidence type="ECO:0000313" key="10">
    <source>
        <dbReference type="Proteomes" id="UP001160148"/>
    </source>
</evidence>
<evidence type="ECO:0000256" key="6">
    <source>
        <dbReference type="ARBA" id="ARBA00022801"/>
    </source>
</evidence>
<dbReference type="PANTHER" id="PTHR22930">
    <property type="match status" value="1"/>
</dbReference>
<protein>
    <recommendedName>
        <fullName evidence="8">DDE Tnp4 domain-containing protein</fullName>
    </recommendedName>
</protein>
<evidence type="ECO:0000313" key="9">
    <source>
        <dbReference type="EMBL" id="CAI6371979.1"/>
    </source>
</evidence>
<gene>
    <name evidence="9" type="ORF">MEUPH1_LOCUS25918</name>
</gene>
<dbReference type="Proteomes" id="UP001160148">
    <property type="component" value="Unassembled WGS sequence"/>
</dbReference>
<dbReference type="AlphaFoldDB" id="A0AAV0XWL0"/>
<proteinExistence type="inferred from homology"/>
<keyword evidence="4" id="KW-0540">Nuclease</keyword>
<keyword evidence="7" id="KW-0539">Nucleus</keyword>
<name>A0AAV0XWL0_9HEMI</name>
<dbReference type="PANTHER" id="PTHR22930:SF269">
    <property type="entry name" value="NUCLEASE HARBI1-LIKE PROTEIN"/>
    <property type="match status" value="1"/>
</dbReference>
<dbReference type="GO" id="GO:0016787">
    <property type="term" value="F:hydrolase activity"/>
    <property type="evidence" value="ECO:0007669"/>
    <property type="project" value="UniProtKB-KW"/>
</dbReference>
<comment type="similarity">
    <text evidence="3">Belongs to the HARBI1 family.</text>
</comment>
<comment type="subcellular location">
    <subcellularLocation>
        <location evidence="2">Nucleus</location>
    </subcellularLocation>
</comment>
<evidence type="ECO:0000256" key="3">
    <source>
        <dbReference type="ARBA" id="ARBA00006958"/>
    </source>
</evidence>
<keyword evidence="10" id="KW-1185">Reference proteome</keyword>
<dbReference type="GO" id="GO:0005634">
    <property type="term" value="C:nucleus"/>
    <property type="evidence" value="ECO:0007669"/>
    <property type="project" value="UniProtKB-SubCell"/>
</dbReference>
<keyword evidence="5" id="KW-0479">Metal-binding</keyword>
<evidence type="ECO:0000259" key="8">
    <source>
        <dbReference type="Pfam" id="PF13359"/>
    </source>
</evidence>
<keyword evidence="6" id="KW-0378">Hydrolase</keyword>
<comment type="caution">
    <text evidence="9">The sequence shown here is derived from an EMBL/GenBank/DDBJ whole genome shotgun (WGS) entry which is preliminary data.</text>
</comment>
<evidence type="ECO:0000256" key="4">
    <source>
        <dbReference type="ARBA" id="ARBA00022722"/>
    </source>
</evidence>
<feature type="domain" description="DDE Tnp4" evidence="8">
    <location>
        <begin position="175"/>
        <end position="340"/>
    </location>
</feature>
<organism evidence="9 10">
    <name type="scientific">Macrosiphum euphorbiae</name>
    <name type="common">potato aphid</name>
    <dbReference type="NCBI Taxonomy" id="13131"/>
    <lineage>
        <taxon>Eukaryota</taxon>
        <taxon>Metazoa</taxon>
        <taxon>Ecdysozoa</taxon>
        <taxon>Arthropoda</taxon>
        <taxon>Hexapoda</taxon>
        <taxon>Insecta</taxon>
        <taxon>Pterygota</taxon>
        <taxon>Neoptera</taxon>
        <taxon>Paraneoptera</taxon>
        <taxon>Hemiptera</taxon>
        <taxon>Sternorrhyncha</taxon>
        <taxon>Aphidomorpha</taxon>
        <taxon>Aphidoidea</taxon>
        <taxon>Aphididae</taxon>
        <taxon>Macrosiphini</taxon>
        <taxon>Macrosiphum</taxon>
    </lineage>
</organism>
<reference evidence="9 10" key="1">
    <citation type="submission" date="2023-01" db="EMBL/GenBank/DDBJ databases">
        <authorList>
            <person name="Whitehead M."/>
        </authorList>
    </citation>
    <scope>NUCLEOTIDE SEQUENCE [LARGE SCALE GENOMIC DNA]</scope>
</reference>
<dbReference type="EMBL" id="CARXXK010001017">
    <property type="protein sequence ID" value="CAI6371979.1"/>
    <property type="molecule type" value="Genomic_DNA"/>
</dbReference>
<dbReference type="GO" id="GO:0046872">
    <property type="term" value="F:metal ion binding"/>
    <property type="evidence" value="ECO:0007669"/>
    <property type="project" value="UniProtKB-KW"/>
</dbReference>
<dbReference type="Pfam" id="PF13359">
    <property type="entry name" value="DDE_Tnp_4"/>
    <property type="match status" value="1"/>
</dbReference>
<evidence type="ECO:0000256" key="5">
    <source>
        <dbReference type="ARBA" id="ARBA00022723"/>
    </source>
</evidence>
<evidence type="ECO:0000256" key="1">
    <source>
        <dbReference type="ARBA" id="ARBA00001968"/>
    </source>
</evidence>
<accession>A0AAV0XWL0</accession>
<dbReference type="InterPro" id="IPR045249">
    <property type="entry name" value="HARBI1-like"/>
</dbReference>
<evidence type="ECO:0000256" key="2">
    <source>
        <dbReference type="ARBA" id="ARBA00004123"/>
    </source>
</evidence>
<dbReference type="InterPro" id="IPR027806">
    <property type="entry name" value="HARBI1_dom"/>
</dbReference>
<sequence length="417" mass="48000">MSNHLQVASAAFIVMHELMKIKEKKVRRKRRFWRSKLYIDSENRGANLLNSMQSDVHSFHFQNFTRMSSADFEKIINLIGPKVIKQDTNMRQAISVTVRLAVTLRFLATGDSYSSLQYLFGISKQIISCIIPEVCMAIVEVLKEYVKMPSTSNEWLDISRQFETTWNYPNCIGSMDGKHIVLQSPMNSGSEYFNYKSFFSIVLFALVDADYNFLFIDIGCQGRISDGGVFKNTELHKKIEREKLNLPSPVPLPGKNVDIPFVFLADEAFALTKHIMKPYSGTHDKGTKERIFNYRLSRARRTVENAFGISSAVFRVLRKPMLLEPQKAQIVVMAVVYLHNFLRRSKSSRNIYTPPGSFDREEEGHMIRGDWRESGSTTTSLLPLRNIARRPPLQAQEIREHFADYFLTNGSVQWQNI</sequence>
<dbReference type="GO" id="GO:0004518">
    <property type="term" value="F:nuclease activity"/>
    <property type="evidence" value="ECO:0007669"/>
    <property type="project" value="UniProtKB-KW"/>
</dbReference>
<comment type="cofactor">
    <cofactor evidence="1">
        <name>a divalent metal cation</name>
        <dbReference type="ChEBI" id="CHEBI:60240"/>
    </cofactor>
</comment>